<dbReference type="Proteomes" id="UP001054945">
    <property type="component" value="Unassembled WGS sequence"/>
</dbReference>
<comment type="caution">
    <text evidence="1">The sequence shown here is derived from an EMBL/GenBank/DDBJ whole genome shotgun (WGS) entry which is preliminary data.</text>
</comment>
<dbReference type="EMBL" id="BPLR01002655">
    <property type="protein sequence ID" value="GIX76208.1"/>
    <property type="molecule type" value="Genomic_DNA"/>
</dbReference>
<sequence length="93" mass="10689">MALDLWIITQPSLNRKKQRISSKANQEQNFQKMQESADDRLVSGGHIGTTSDAWSFFSFLFYVLSKSSSDRWAVLSRWLNVTCSKQDRAPNTM</sequence>
<reference evidence="1 2" key="1">
    <citation type="submission" date="2021-06" db="EMBL/GenBank/DDBJ databases">
        <title>Caerostris extrusa draft genome.</title>
        <authorList>
            <person name="Kono N."/>
            <person name="Arakawa K."/>
        </authorList>
    </citation>
    <scope>NUCLEOTIDE SEQUENCE [LARGE SCALE GENOMIC DNA]</scope>
</reference>
<keyword evidence="2" id="KW-1185">Reference proteome</keyword>
<proteinExistence type="predicted"/>
<dbReference type="AlphaFoldDB" id="A0AAV4MV65"/>
<accession>A0AAV4MV65</accession>
<evidence type="ECO:0000313" key="2">
    <source>
        <dbReference type="Proteomes" id="UP001054945"/>
    </source>
</evidence>
<organism evidence="1 2">
    <name type="scientific">Caerostris extrusa</name>
    <name type="common">Bark spider</name>
    <name type="synonym">Caerostris bankana</name>
    <dbReference type="NCBI Taxonomy" id="172846"/>
    <lineage>
        <taxon>Eukaryota</taxon>
        <taxon>Metazoa</taxon>
        <taxon>Ecdysozoa</taxon>
        <taxon>Arthropoda</taxon>
        <taxon>Chelicerata</taxon>
        <taxon>Arachnida</taxon>
        <taxon>Araneae</taxon>
        <taxon>Araneomorphae</taxon>
        <taxon>Entelegynae</taxon>
        <taxon>Araneoidea</taxon>
        <taxon>Araneidae</taxon>
        <taxon>Caerostris</taxon>
    </lineage>
</organism>
<protein>
    <submittedName>
        <fullName evidence="1">Uncharacterized protein</fullName>
    </submittedName>
</protein>
<name>A0AAV4MV65_CAEEX</name>
<gene>
    <name evidence="1" type="ORF">CEXT_640771</name>
</gene>
<evidence type="ECO:0000313" key="1">
    <source>
        <dbReference type="EMBL" id="GIX76208.1"/>
    </source>
</evidence>